<proteinExistence type="predicted"/>
<name>A0A381NUJ2_9ZZZZ</name>
<evidence type="ECO:0008006" key="2">
    <source>
        <dbReference type="Google" id="ProtNLM"/>
    </source>
</evidence>
<protein>
    <recommendedName>
        <fullName evidence="2">Outer membrane protein beta-barrel domain-containing protein</fullName>
    </recommendedName>
</protein>
<dbReference type="EMBL" id="UINC01000564">
    <property type="protein sequence ID" value="SUZ57548.1"/>
    <property type="molecule type" value="Genomic_DNA"/>
</dbReference>
<evidence type="ECO:0000313" key="1">
    <source>
        <dbReference type="EMBL" id="SUZ57548.1"/>
    </source>
</evidence>
<sequence length="189" mass="21230">MMEKISFKNFRLFFMVFALSICASVTFAGPGDGWGLFVDIGQLKAVNENTGTEYQQSKVFGDQIDYQFALGESFSFLLFATENISEGALPDNKKYEYYKAGIIGAELRFWLGPLFVGVHGGQYFLTWIESLSSYTGINWSGGTGFGLGLEGESGWSLGLYSENSEKIDFEDFPDQRVEGNRIIIGYRWR</sequence>
<dbReference type="AlphaFoldDB" id="A0A381NUJ2"/>
<organism evidence="1">
    <name type="scientific">marine metagenome</name>
    <dbReference type="NCBI Taxonomy" id="408172"/>
    <lineage>
        <taxon>unclassified sequences</taxon>
        <taxon>metagenomes</taxon>
        <taxon>ecological metagenomes</taxon>
    </lineage>
</organism>
<gene>
    <name evidence="1" type="ORF">METZ01_LOCUS10402</name>
</gene>
<reference evidence="1" key="1">
    <citation type="submission" date="2018-05" db="EMBL/GenBank/DDBJ databases">
        <authorList>
            <person name="Lanie J.A."/>
            <person name="Ng W.-L."/>
            <person name="Kazmierczak K.M."/>
            <person name="Andrzejewski T.M."/>
            <person name="Davidsen T.M."/>
            <person name="Wayne K.J."/>
            <person name="Tettelin H."/>
            <person name="Glass J.I."/>
            <person name="Rusch D."/>
            <person name="Podicherti R."/>
            <person name="Tsui H.-C.T."/>
            <person name="Winkler M.E."/>
        </authorList>
    </citation>
    <scope>NUCLEOTIDE SEQUENCE</scope>
</reference>
<accession>A0A381NUJ2</accession>